<dbReference type="InterPro" id="IPR018020">
    <property type="entry name" value="OHCU_decarboxylase"/>
</dbReference>
<dbReference type="InterPro" id="IPR036778">
    <property type="entry name" value="OHCU_decarboxylase_sf"/>
</dbReference>
<evidence type="ECO:0000259" key="8">
    <source>
        <dbReference type="Pfam" id="PF09349"/>
    </source>
</evidence>
<keyword evidence="5" id="KW-0210">Decarboxylase</keyword>
<dbReference type="PANTHER" id="PTHR43466:SF1">
    <property type="entry name" value="2-OXO-4-HYDROXY-4-CARBOXY-5-UREIDOIMIDAZOLINE DECARBOXYLASE-RELATED"/>
    <property type="match status" value="1"/>
</dbReference>
<feature type="domain" description="Oxo-4-hydroxy-4-carboxy-5-ureidoimidazoline decarboxylase" evidence="8">
    <location>
        <begin position="74"/>
        <end position="179"/>
    </location>
</feature>
<evidence type="ECO:0000256" key="5">
    <source>
        <dbReference type="ARBA" id="ARBA00022793"/>
    </source>
</evidence>
<dbReference type="Gene3D" id="1.10.3330.10">
    <property type="entry name" value="Oxo-4-hydroxy-4-carboxy-5-ureidoimidazoline decarboxylase"/>
    <property type="match status" value="2"/>
</dbReference>
<dbReference type="GO" id="GO:0006144">
    <property type="term" value="P:purine nucleobase metabolic process"/>
    <property type="evidence" value="ECO:0007669"/>
    <property type="project" value="UniProtKB-KW"/>
</dbReference>
<evidence type="ECO:0000256" key="4">
    <source>
        <dbReference type="ARBA" id="ARBA00022631"/>
    </source>
</evidence>
<comment type="pathway">
    <text evidence="2">Purine metabolism; urate degradation; (S)-allantoin from urate: step 3/3.</text>
</comment>
<evidence type="ECO:0000313" key="9">
    <source>
        <dbReference type="EMBL" id="CAG6490274.1"/>
    </source>
</evidence>
<keyword evidence="6" id="KW-0456">Lyase</keyword>
<dbReference type="EMBL" id="HBUE01115030">
    <property type="protein sequence ID" value="CAG6490278.1"/>
    <property type="molecule type" value="Transcribed_RNA"/>
</dbReference>
<dbReference type="Pfam" id="PF09349">
    <property type="entry name" value="OHCU_decarbox"/>
    <property type="match status" value="2"/>
</dbReference>
<sequence length="262" mass="30374">MQAARHLNRERRKSVKDGTSSGEQVSGELYLEIERIKSVKRIHKKCACTLVVNASNNVSILVPRRTKLTLEQLNALPVSEFHKTFENVVECWPEAAIFCSAMLPFKSFEAMIVTFENYLHRLSTENKLRILRLHPDLAGRLLDVQQLTEESSYEQSSVGLDKLTPEDKRKITALNEEYDDYDFDRGSTQRYSLSVTYLFPRRYKLKFGFPFVVCVREASKFEAILRGITERVNNRPEQELETGINEVKKICRLRILQLVNQL</sequence>
<name>A0A8D8G1H2_CULPI</name>
<evidence type="ECO:0000256" key="7">
    <source>
        <dbReference type="SAM" id="MobiDB-lite"/>
    </source>
</evidence>
<dbReference type="EMBL" id="HBUE01115026">
    <property type="protein sequence ID" value="CAG6490274.1"/>
    <property type="molecule type" value="Transcribed_RNA"/>
</dbReference>
<feature type="compositionally biased region" description="Basic residues" evidence="7">
    <location>
        <begin position="1"/>
        <end position="14"/>
    </location>
</feature>
<dbReference type="PANTHER" id="PTHR43466">
    <property type="entry name" value="2-OXO-4-HYDROXY-4-CARBOXY-5-UREIDOIMIDAZOLINE DECARBOXYLASE-RELATED"/>
    <property type="match status" value="1"/>
</dbReference>
<keyword evidence="4" id="KW-0659">Purine metabolism</keyword>
<dbReference type="GO" id="GO:0005777">
    <property type="term" value="C:peroxisome"/>
    <property type="evidence" value="ECO:0007669"/>
    <property type="project" value="TreeGrafter"/>
</dbReference>
<organism evidence="9">
    <name type="scientific">Culex pipiens</name>
    <name type="common">House mosquito</name>
    <dbReference type="NCBI Taxonomy" id="7175"/>
    <lineage>
        <taxon>Eukaryota</taxon>
        <taxon>Metazoa</taxon>
        <taxon>Ecdysozoa</taxon>
        <taxon>Arthropoda</taxon>
        <taxon>Hexapoda</taxon>
        <taxon>Insecta</taxon>
        <taxon>Pterygota</taxon>
        <taxon>Neoptera</taxon>
        <taxon>Endopterygota</taxon>
        <taxon>Diptera</taxon>
        <taxon>Nematocera</taxon>
        <taxon>Culicoidea</taxon>
        <taxon>Culicidae</taxon>
        <taxon>Culicinae</taxon>
        <taxon>Culicini</taxon>
        <taxon>Culex</taxon>
        <taxon>Culex</taxon>
    </lineage>
</organism>
<dbReference type="AlphaFoldDB" id="A0A8D8G1H2"/>
<feature type="region of interest" description="Disordered" evidence="7">
    <location>
        <begin position="1"/>
        <end position="22"/>
    </location>
</feature>
<accession>A0A8D8G1H2</accession>
<reference evidence="9" key="1">
    <citation type="submission" date="2021-05" db="EMBL/GenBank/DDBJ databases">
        <authorList>
            <person name="Alioto T."/>
            <person name="Alioto T."/>
            <person name="Gomez Garrido J."/>
        </authorList>
    </citation>
    <scope>NUCLEOTIDE SEQUENCE</scope>
</reference>
<comment type="catalytic activity">
    <reaction evidence="1">
        <text>5-hydroxy-2-oxo-4-ureido-2,5-dihydro-1H-imidazole-5-carboxylate + H(+) = (S)-allantoin + CO2</text>
        <dbReference type="Rhea" id="RHEA:26301"/>
        <dbReference type="ChEBI" id="CHEBI:15378"/>
        <dbReference type="ChEBI" id="CHEBI:15678"/>
        <dbReference type="ChEBI" id="CHEBI:16526"/>
        <dbReference type="ChEBI" id="CHEBI:58639"/>
        <dbReference type="EC" id="4.1.1.97"/>
    </reaction>
</comment>
<protein>
    <recommendedName>
        <fullName evidence="3">2-oxo-4-hydroxy-4-carboxy-5-ureidoimidazoline decarboxylase</fullName>
        <ecNumber evidence="3">4.1.1.97</ecNumber>
    </recommendedName>
</protein>
<evidence type="ECO:0000256" key="3">
    <source>
        <dbReference type="ARBA" id="ARBA00012257"/>
    </source>
</evidence>
<dbReference type="EC" id="4.1.1.97" evidence="3"/>
<dbReference type="GO" id="GO:0019628">
    <property type="term" value="P:urate catabolic process"/>
    <property type="evidence" value="ECO:0007669"/>
    <property type="project" value="TreeGrafter"/>
</dbReference>
<feature type="domain" description="Oxo-4-hydroxy-4-carboxy-5-ureidoimidazoline decarboxylase" evidence="8">
    <location>
        <begin position="201"/>
        <end position="255"/>
    </location>
</feature>
<evidence type="ECO:0000256" key="1">
    <source>
        <dbReference type="ARBA" id="ARBA00001163"/>
    </source>
</evidence>
<dbReference type="SUPFAM" id="SSF158694">
    <property type="entry name" value="UraD-Like"/>
    <property type="match status" value="2"/>
</dbReference>
<dbReference type="GO" id="GO:0051997">
    <property type="term" value="F:2-oxo-4-hydroxy-4-carboxy-5-ureidoimidazoline decarboxylase activity"/>
    <property type="evidence" value="ECO:0007669"/>
    <property type="project" value="UniProtKB-EC"/>
</dbReference>
<evidence type="ECO:0000256" key="2">
    <source>
        <dbReference type="ARBA" id="ARBA00004754"/>
    </source>
</evidence>
<evidence type="ECO:0000256" key="6">
    <source>
        <dbReference type="ARBA" id="ARBA00023239"/>
    </source>
</evidence>
<proteinExistence type="predicted"/>